<comment type="similarity">
    <text evidence="6">Belongs to the LPG synthase family.</text>
</comment>
<gene>
    <name evidence="6" type="primary">mprF</name>
    <name evidence="7" type="ORF">FHE72_16285</name>
</gene>
<dbReference type="PANTHER" id="PTHR39087">
    <property type="entry name" value="UPF0104 MEMBRANE PROTEIN MJ1595"/>
    <property type="match status" value="1"/>
</dbReference>
<evidence type="ECO:0000313" key="7">
    <source>
        <dbReference type="EMBL" id="QHE62399.1"/>
    </source>
</evidence>
<evidence type="ECO:0000256" key="3">
    <source>
        <dbReference type="ARBA" id="ARBA00022692"/>
    </source>
</evidence>
<dbReference type="KEGG" id="bvq:FHE72_16285"/>
<dbReference type="Pfam" id="PF03706">
    <property type="entry name" value="LPG_synthase_TM"/>
    <property type="match status" value="1"/>
</dbReference>
<keyword evidence="5 6" id="KW-0472">Membrane</keyword>
<dbReference type="RefSeq" id="WP_159362344.1">
    <property type="nucleotide sequence ID" value="NZ_CP047394.1"/>
</dbReference>
<dbReference type="InterPro" id="IPR022791">
    <property type="entry name" value="L-PG_synthase/AglD"/>
</dbReference>
<keyword evidence="6" id="KW-0046">Antibiotic resistance</keyword>
<comment type="function">
    <text evidence="6">Catalyzes the transfer of a lysyl group from L-lysyl-tRNA(Lys) to membrane-bound phosphatidylglycerol (PG), which produces lysylphosphatidylglycerol (LPG), a major component of the bacterial membrane with a positive net charge. LPG synthesis contributes to bacterial virulence as it is involved in the resistance mechanism against cationic antimicrobial peptides (CAMP) produces by the host's immune system (defensins, cathelicidins) and by the competing microorganisms.</text>
</comment>
<feature type="transmembrane region" description="Helical" evidence="6">
    <location>
        <begin position="41"/>
        <end position="61"/>
    </location>
</feature>
<feature type="transmembrane region" description="Helical" evidence="6">
    <location>
        <begin position="194"/>
        <end position="215"/>
    </location>
</feature>
<evidence type="ECO:0000256" key="2">
    <source>
        <dbReference type="ARBA" id="ARBA00022475"/>
    </source>
</evidence>
<feature type="transmembrane region" description="Helical" evidence="6">
    <location>
        <begin position="281"/>
        <end position="299"/>
    </location>
</feature>
<dbReference type="GO" id="GO:0005886">
    <property type="term" value="C:plasma membrane"/>
    <property type="evidence" value="ECO:0007669"/>
    <property type="project" value="UniProtKB-SubCell"/>
</dbReference>
<protein>
    <recommendedName>
        <fullName evidence="6">Phosphatidylglycerol lysyltransferase</fullName>
        <ecNumber evidence="6">2.3.2.3</ecNumber>
    </recommendedName>
    <alternativeName>
        <fullName evidence="6">Lysylphosphatidylglycerol synthase</fullName>
    </alternativeName>
</protein>
<dbReference type="EC" id="2.3.2.3" evidence="6"/>
<dbReference type="GO" id="GO:0050071">
    <property type="term" value="F:phosphatidylglycerol lysyltransferase activity"/>
    <property type="evidence" value="ECO:0007669"/>
    <property type="project" value="UniProtKB-EC"/>
</dbReference>
<keyword evidence="6" id="KW-0443">Lipid metabolism</keyword>
<sequence>MNKTVYKFAKNAVRLILLGLFFLLVSFYFDKEFMVEAIGQMLEHPFILFSVLGIYFLSFLLKGMAWKIYLNEHVRLSSCLIGLFYSLLFNHLFPLKVGDGLRVMVMNQREKQISVARSFHSVFVLRVMDILFLMILAGIGLLFIPLPLKLPGLYSIGLVGCFVLIGLLLFRYVASGFLSGQLKLLKTALSGGRGLIVITLVFLSWILEGAILYGVSMIMLEPISMGEAVWVNSVTIIGQLFQFAPGGIGTYESVMSYTLLSAGIPLGIGLSMAIVSHGLKFIFSFIAGGIVIAVCPVSIKNVKRWSRMKG</sequence>
<dbReference type="PANTHER" id="PTHR39087:SF2">
    <property type="entry name" value="UPF0104 MEMBRANE PROTEIN MJ1595"/>
    <property type="match status" value="1"/>
</dbReference>
<dbReference type="Proteomes" id="UP000465062">
    <property type="component" value="Chromosome"/>
</dbReference>
<evidence type="ECO:0000256" key="6">
    <source>
        <dbReference type="RuleBase" id="RU363042"/>
    </source>
</evidence>
<evidence type="ECO:0000313" key="8">
    <source>
        <dbReference type="Proteomes" id="UP000465062"/>
    </source>
</evidence>
<evidence type="ECO:0000256" key="5">
    <source>
        <dbReference type="ARBA" id="ARBA00023136"/>
    </source>
</evidence>
<dbReference type="GO" id="GO:0046677">
    <property type="term" value="P:response to antibiotic"/>
    <property type="evidence" value="ECO:0007669"/>
    <property type="project" value="UniProtKB-KW"/>
</dbReference>
<organism evidence="7 8">
    <name type="scientific">Rossellomorea vietnamensis</name>
    <dbReference type="NCBI Taxonomy" id="218284"/>
    <lineage>
        <taxon>Bacteria</taxon>
        <taxon>Bacillati</taxon>
        <taxon>Bacillota</taxon>
        <taxon>Bacilli</taxon>
        <taxon>Bacillales</taxon>
        <taxon>Bacillaceae</taxon>
        <taxon>Rossellomorea</taxon>
    </lineage>
</organism>
<dbReference type="EMBL" id="CP047394">
    <property type="protein sequence ID" value="QHE62399.1"/>
    <property type="molecule type" value="Genomic_DNA"/>
</dbReference>
<evidence type="ECO:0000256" key="1">
    <source>
        <dbReference type="ARBA" id="ARBA00004651"/>
    </source>
</evidence>
<dbReference type="GO" id="GO:0006629">
    <property type="term" value="P:lipid metabolic process"/>
    <property type="evidence" value="ECO:0007669"/>
    <property type="project" value="UniProtKB-KW"/>
</dbReference>
<evidence type="ECO:0000256" key="4">
    <source>
        <dbReference type="ARBA" id="ARBA00022989"/>
    </source>
</evidence>
<dbReference type="AlphaFoldDB" id="A0A6I6UR93"/>
<feature type="transmembrane region" description="Helical" evidence="6">
    <location>
        <begin position="123"/>
        <end position="146"/>
    </location>
</feature>
<keyword evidence="4 6" id="KW-1133">Transmembrane helix</keyword>
<keyword evidence="2" id="KW-1003">Cell membrane</keyword>
<keyword evidence="6" id="KW-0808">Transferase</keyword>
<name>A0A6I6UR93_9BACI</name>
<reference evidence="7 8" key="1">
    <citation type="submission" date="2019-06" db="EMBL/GenBank/DDBJ databases">
        <title>An operon consisting of a P-type ATPase gene and a transcriptional regular gene given the different cadmium resistance in Bacillus vietamensis 151-6 and Bacillus marisflavi 151-25.</title>
        <authorList>
            <person name="Yu X."/>
        </authorList>
    </citation>
    <scope>NUCLEOTIDE SEQUENCE [LARGE SCALE GENOMIC DNA]</scope>
    <source>
        <strain evidence="7 8">151-6</strain>
    </source>
</reference>
<comment type="subcellular location">
    <subcellularLocation>
        <location evidence="1 6">Cell membrane</location>
        <topology evidence="1 6">Multi-pass membrane protein</topology>
    </subcellularLocation>
</comment>
<keyword evidence="3 6" id="KW-0812">Transmembrane</keyword>
<comment type="catalytic activity">
    <reaction evidence="6">
        <text>L-lysyl-tRNA(Lys) + a 1,2-diacyl-sn-glycero-3-phospho-(1'-sn-glycerol) = a 1,2-diacyl-sn-glycero-3-phospho-1'-(3'-O-L-lysyl)-sn-glycerol + tRNA(Lys)</text>
        <dbReference type="Rhea" id="RHEA:10668"/>
        <dbReference type="Rhea" id="RHEA-COMP:9696"/>
        <dbReference type="Rhea" id="RHEA-COMP:9697"/>
        <dbReference type="ChEBI" id="CHEBI:64716"/>
        <dbReference type="ChEBI" id="CHEBI:75792"/>
        <dbReference type="ChEBI" id="CHEBI:78442"/>
        <dbReference type="ChEBI" id="CHEBI:78529"/>
        <dbReference type="EC" id="2.3.2.3"/>
    </reaction>
</comment>
<proteinExistence type="inferred from homology"/>
<feature type="transmembrane region" description="Helical" evidence="6">
    <location>
        <begin position="153"/>
        <end position="174"/>
    </location>
</feature>
<feature type="transmembrane region" description="Helical" evidence="6">
    <location>
        <begin position="12"/>
        <end position="29"/>
    </location>
</feature>
<feature type="transmembrane region" description="Helical" evidence="6">
    <location>
        <begin position="73"/>
        <end position="93"/>
    </location>
</feature>
<accession>A0A6I6UR93</accession>